<organism evidence="1 2">
    <name type="scientific">Brachionus plicatilis</name>
    <name type="common">Marine rotifer</name>
    <name type="synonym">Brachionus muelleri</name>
    <dbReference type="NCBI Taxonomy" id="10195"/>
    <lineage>
        <taxon>Eukaryota</taxon>
        <taxon>Metazoa</taxon>
        <taxon>Spiralia</taxon>
        <taxon>Gnathifera</taxon>
        <taxon>Rotifera</taxon>
        <taxon>Eurotatoria</taxon>
        <taxon>Monogononta</taxon>
        <taxon>Pseudotrocha</taxon>
        <taxon>Ploima</taxon>
        <taxon>Brachionidae</taxon>
        <taxon>Brachionus</taxon>
    </lineage>
</organism>
<reference evidence="1 2" key="1">
    <citation type="journal article" date="2018" name="Sci. Rep.">
        <title>Genomic signatures of local adaptation to the degree of environmental predictability in rotifers.</title>
        <authorList>
            <person name="Franch-Gras L."/>
            <person name="Hahn C."/>
            <person name="Garcia-Roger E.M."/>
            <person name="Carmona M.J."/>
            <person name="Serra M."/>
            <person name="Gomez A."/>
        </authorList>
    </citation>
    <scope>NUCLEOTIDE SEQUENCE [LARGE SCALE GENOMIC DNA]</scope>
    <source>
        <strain evidence="1">HYR1</strain>
    </source>
</reference>
<protein>
    <submittedName>
        <fullName evidence="1">Uncharacterized protein</fullName>
    </submittedName>
</protein>
<keyword evidence="2" id="KW-1185">Reference proteome</keyword>
<comment type="caution">
    <text evidence="1">The sequence shown here is derived from an EMBL/GenBank/DDBJ whole genome shotgun (WGS) entry which is preliminary data.</text>
</comment>
<proteinExistence type="predicted"/>
<sequence>MTFSRHLSIGTQLGMKSSSWSSSKSFSNTLLPKLTSSFTEELSGLFLRPENRSGGGGKPCIELVLLKID</sequence>
<gene>
    <name evidence="1" type="ORF">BpHYR1_034304</name>
</gene>
<dbReference type="Proteomes" id="UP000276133">
    <property type="component" value="Unassembled WGS sequence"/>
</dbReference>
<dbReference type="AlphaFoldDB" id="A0A3M7RUR1"/>
<name>A0A3M7RUR1_BRAPC</name>
<evidence type="ECO:0000313" key="1">
    <source>
        <dbReference type="EMBL" id="RNA27314.1"/>
    </source>
</evidence>
<dbReference type="EMBL" id="REGN01002563">
    <property type="protein sequence ID" value="RNA27314.1"/>
    <property type="molecule type" value="Genomic_DNA"/>
</dbReference>
<accession>A0A3M7RUR1</accession>
<evidence type="ECO:0000313" key="2">
    <source>
        <dbReference type="Proteomes" id="UP000276133"/>
    </source>
</evidence>